<dbReference type="AlphaFoldDB" id="A0A8R1I5X8"/>
<name>A0A8R1I5X8_CAEJA</name>
<keyword evidence="2" id="KW-1185">Reference proteome</keyword>
<dbReference type="PANTHER" id="PTHR33748">
    <property type="entry name" value="PROTEIN CBG04600"/>
    <property type="match status" value="1"/>
</dbReference>
<evidence type="ECO:0000313" key="1">
    <source>
        <dbReference type="EnsemblMetazoa" id="CJA24688.1"/>
    </source>
</evidence>
<protein>
    <submittedName>
        <fullName evidence="1">Uncharacterized protein</fullName>
    </submittedName>
</protein>
<accession>A0A8R1I5X8</accession>
<reference evidence="2" key="1">
    <citation type="submission" date="2010-08" db="EMBL/GenBank/DDBJ databases">
        <authorList>
            <consortium name="Caenorhabditis japonica Sequencing Consortium"/>
            <person name="Wilson R.K."/>
        </authorList>
    </citation>
    <scope>NUCLEOTIDE SEQUENCE [LARGE SCALE GENOMIC DNA]</scope>
    <source>
        <strain evidence="2">DF5081</strain>
    </source>
</reference>
<proteinExistence type="predicted"/>
<dbReference type="GO" id="GO:0016020">
    <property type="term" value="C:membrane"/>
    <property type="evidence" value="ECO:0007669"/>
    <property type="project" value="TreeGrafter"/>
</dbReference>
<dbReference type="EnsemblMetazoa" id="CJA24688.1">
    <property type="protein sequence ID" value="CJA24688.1"/>
    <property type="gene ID" value="WBGene00180260"/>
</dbReference>
<dbReference type="Proteomes" id="UP000005237">
    <property type="component" value="Unassembled WGS sequence"/>
</dbReference>
<sequence length="204" mass="23062">MGGVSFFDDSTLLNTQQPQLQTPYVCDPGGLLSRTEVEMLQATAMKLNMTSCFCSSRFANCQTGIRIAVVLLPFVSWNSIRECDPTYTSSSVSTSTILYAQLLSARWQDHCDADVIFVYIQSFQTERLRTPLLIPLFGLVRIIEFNLTQFNSTSSDQWPHLRRFSIPIVTSARETTLIALENAMRHASRLINVDLSPVRHLLKH</sequence>
<dbReference type="PANTHER" id="PTHR33748:SF9">
    <property type="entry name" value="PROTEIN CBG04248"/>
    <property type="match status" value="1"/>
</dbReference>
<organism evidence="1 2">
    <name type="scientific">Caenorhabditis japonica</name>
    <dbReference type="NCBI Taxonomy" id="281687"/>
    <lineage>
        <taxon>Eukaryota</taxon>
        <taxon>Metazoa</taxon>
        <taxon>Ecdysozoa</taxon>
        <taxon>Nematoda</taxon>
        <taxon>Chromadorea</taxon>
        <taxon>Rhabditida</taxon>
        <taxon>Rhabditina</taxon>
        <taxon>Rhabditomorpha</taxon>
        <taxon>Rhabditoidea</taxon>
        <taxon>Rhabditidae</taxon>
        <taxon>Peloderinae</taxon>
        <taxon>Caenorhabditis</taxon>
    </lineage>
</organism>
<evidence type="ECO:0000313" key="2">
    <source>
        <dbReference type="Proteomes" id="UP000005237"/>
    </source>
</evidence>
<reference evidence="1" key="2">
    <citation type="submission" date="2022-06" db="UniProtKB">
        <authorList>
            <consortium name="EnsemblMetazoa"/>
        </authorList>
    </citation>
    <scope>IDENTIFICATION</scope>
    <source>
        <strain evidence="1">DF5081</strain>
    </source>
</reference>